<name>A0AAX6MTF3_9PEZI</name>
<evidence type="ECO:0000313" key="4">
    <source>
        <dbReference type="EMBL" id="KAK6955899.1"/>
    </source>
</evidence>
<proteinExistence type="predicted"/>
<reference evidence="4 5" key="1">
    <citation type="journal article" date="2024" name="Front Chem Biol">
        <title>Unveiling the potential of Daldinia eschscholtzii MFLUCC 19-0629 through bioactivity and bioinformatics studies for enhanced sustainable agriculture production.</title>
        <authorList>
            <person name="Brooks S."/>
            <person name="Weaver J.A."/>
            <person name="Klomchit A."/>
            <person name="Alharthi S.A."/>
            <person name="Onlamun T."/>
            <person name="Nurani R."/>
            <person name="Vong T.K."/>
            <person name="Alberti F."/>
            <person name="Greco C."/>
        </authorList>
    </citation>
    <scope>NUCLEOTIDE SEQUENCE [LARGE SCALE GENOMIC DNA]</scope>
    <source>
        <strain evidence="4">MFLUCC 19-0629</strain>
    </source>
</reference>
<keyword evidence="2" id="KW-0833">Ubl conjugation pathway</keyword>
<comment type="caution">
    <text evidence="4">The sequence shown here is derived from an EMBL/GenBank/DDBJ whole genome shotgun (WGS) entry which is preliminary data.</text>
</comment>
<organism evidence="4 5">
    <name type="scientific">Daldinia eschscholtzii</name>
    <dbReference type="NCBI Taxonomy" id="292717"/>
    <lineage>
        <taxon>Eukaryota</taxon>
        <taxon>Fungi</taxon>
        <taxon>Dikarya</taxon>
        <taxon>Ascomycota</taxon>
        <taxon>Pezizomycotina</taxon>
        <taxon>Sordariomycetes</taxon>
        <taxon>Xylariomycetidae</taxon>
        <taxon>Xylariales</taxon>
        <taxon>Hypoxylaceae</taxon>
        <taxon>Daldinia</taxon>
    </lineage>
</organism>
<evidence type="ECO:0000256" key="2">
    <source>
        <dbReference type="ARBA" id="ARBA00022786"/>
    </source>
</evidence>
<feature type="region of interest" description="Disordered" evidence="3">
    <location>
        <begin position="1"/>
        <end position="200"/>
    </location>
</feature>
<dbReference type="Gene3D" id="3.10.20.90">
    <property type="entry name" value="Phosphatidylinositol 3-kinase Catalytic Subunit, Chain A, domain 1"/>
    <property type="match status" value="1"/>
</dbReference>
<feature type="compositionally biased region" description="Basic and acidic residues" evidence="3">
    <location>
        <begin position="122"/>
        <end position="140"/>
    </location>
</feature>
<evidence type="ECO:0000256" key="1">
    <source>
        <dbReference type="ARBA" id="ARBA00014108"/>
    </source>
</evidence>
<protein>
    <recommendedName>
        <fullName evidence="1">Ubiquitin-like modifier HUB1</fullName>
    </recommendedName>
</protein>
<dbReference type="PANTHER" id="PTHR13042">
    <property type="entry name" value="UBIQUITIN-LIKE PROTEIN 5"/>
    <property type="match status" value="1"/>
</dbReference>
<accession>A0AAX6MTF3</accession>
<keyword evidence="5" id="KW-1185">Reference proteome</keyword>
<dbReference type="EMBL" id="JBANMG010000003">
    <property type="protein sequence ID" value="KAK6955899.1"/>
    <property type="molecule type" value="Genomic_DNA"/>
</dbReference>
<dbReference type="InterPro" id="IPR039732">
    <property type="entry name" value="Hub1/Ubl5"/>
</dbReference>
<evidence type="ECO:0000313" key="5">
    <source>
        <dbReference type="Proteomes" id="UP001369815"/>
    </source>
</evidence>
<feature type="compositionally biased region" description="Basic and acidic residues" evidence="3">
    <location>
        <begin position="35"/>
        <end position="111"/>
    </location>
</feature>
<sequence length="280" mass="32708">MDRSASPRAQRGDSPPPRKRSRSDNRSQSPHSRRDRQDKDDYRRSDNYRSRDDDKSRDIRREPWENRKDRNRDDSDRLGRDTERRRDNRGERDSDRRNTDRDEGRDRDRDRPRPKKNFGGFKFKEKRRDDLDDRDDDRRGGSFRGYRNRSPSPRRRDRDPDRDRERDSGASSSNKKSKSKSTGGDTSQPPVRAPAAPSGGGEEMIIVHVNDRLGTKAAIPCFASDRIKEFKIMVAARIGREPHEILLKRQGQRPFKDMLTLADYEISNGVQLDLEVDTGD</sequence>
<dbReference type="SUPFAM" id="SSF54236">
    <property type="entry name" value="Ubiquitin-like"/>
    <property type="match status" value="1"/>
</dbReference>
<dbReference type="Proteomes" id="UP001369815">
    <property type="component" value="Unassembled WGS sequence"/>
</dbReference>
<gene>
    <name evidence="4" type="ORF">Daesc_003545</name>
</gene>
<dbReference type="InterPro" id="IPR029071">
    <property type="entry name" value="Ubiquitin-like_domsf"/>
</dbReference>
<dbReference type="AlphaFoldDB" id="A0AAX6MTF3"/>
<feature type="compositionally biased region" description="Basic and acidic residues" evidence="3">
    <location>
        <begin position="154"/>
        <end position="168"/>
    </location>
</feature>
<evidence type="ECO:0000256" key="3">
    <source>
        <dbReference type="SAM" id="MobiDB-lite"/>
    </source>
</evidence>